<evidence type="ECO:0000259" key="1">
    <source>
        <dbReference type="Pfam" id="PF06985"/>
    </source>
</evidence>
<evidence type="ECO:0000313" key="2">
    <source>
        <dbReference type="EMBL" id="KDN60338.1"/>
    </source>
</evidence>
<name>A0A066WTX1_COLSU</name>
<accession>A0A066WTX1</accession>
<dbReference type="HOGENOM" id="CLU_002639_2_14_1"/>
<dbReference type="Proteomes" id="UP000027238">
    <property type="component" value="Unassembled WGS sequence"/>
</dbReference>
<dbReference type="EMBL" id="JMSE01001519">
    <property type="protein sequence ID" value="KDN60338.1"/>
    <property type="molecule type" value="Genomic_DNA"/>
</dbReference>
<dbReference type="OMA" id="NCTSVED"/>
<sequence length="527" mass="58520">MYCGTGVPRTPASAYYAGHGESLAQDWSVRLLTAKAWIETCRIHHSCEGGLSAKAEEITNARPTEGNMLESIEDELRAALLRPCNAASGTDAFVDPRSRRPSCLPRRVLDLRRFPNEGKLCLLESEGMTGVYVCLSYTWGPRNNGVTTPDNLQANFNNITYDHLPQTYKDAITVATALGVPFLWIDGLCIIQGDKGSADWKEQSSQMAEIYGNALLVIAAANCTSVEDGFLSAAKASRSLTRFEALRDTEHHTVVFARTMLDHSWLGWSTLAEPKTEGTLSRSWCFQEEVLASRLLTFYGGEMNFQCLDSEYRCECEFPGSSLGLVTIKELYEPRLQLSDFETPNWMWQSTVEHYTRRQLTVATDRLVALSGVARVAQAALRTRYVAGHWWDSDFLCSLCWAPVRTKETERTFSKAYVAPSWSWASHNGPVTMWIPYAGSEEPITPRFPCKTAAREVSIVPTTQDAVGSISSGSITVRGVFLDVVVEAASKEHLAGVMTRNGERIAFNFDRRLGTTSLSDSNQIRIV</sequence>
<dbReference type="PANTHER" id="PTHR33112:SF9">
    <property type="entry name" value="HETEROKARYON INCOMPATIBILITY DOMAIN-CONTAINING PROTEIN"/>
    <property type="match status" value="1"/>
</dbReference>
<dbReference type="OrthoDB" id="5362512at2759"/>
<feature type="domain" description="Heterokaryon incompatibility" evidence="1">
    <location>
        <begin position="132"/>
        <end position="288"/>
    </location>
</feature>
<comment type="caution">
    <text evidence="2">The sequence shown here is derived from an EMBL/GenBank/DDBJ whole genome shotgun (WGS) entry which is preliminary data.</text>
</comment>
<dbReference type="PANTHER" id="PTHR33112">
    <property type="entry name" value="DOMAIN PROTEIN, PUTATIVE-RELATED"/>
    <property type="match status" value="1"/>
</dbReference>
<proteinExistence type="predicted"/>
<evidence type="ECO:0000313" key="3">
    <source>
        <dbReference type="Proteomes" id="UP000027238"/>
    </source>
</evidence>
<dbReference type="STRING" id="1173701.A0A066WTX1"/>
<keyword evidence="3" id="KW-1185">Reference proteome</keyword>
<dbReference type="InterPro" id="IPR010730">
    <property type="entry name" value="HET"/>
</dbReference>
<dbReference type="Pfam" id="PF06985">
    <property type="entry name" value="HET"/>
    <property type="match status" value="1"/>
</dbReference>
<reference evidence="3" key="1">
    <citation type="journal article" date="2014" name="Genome Announc.">
        <title>Draft genome sequence of Colletotrichum sublineola, a destructive pathogen of cultivated sorghum.</title>
        <authorList>
            <person name="Baroncelli R."/>
            <person name="Sanz-Martin J.M."/>
            <person name="Rech G.E."/>
            <person name="Sukno S.A."/>
            <person name="Thon M.R."/>
        </authorList>
    </citation>
    <scope>NUCLEOTIDE SEQUENCE [LARGE SCALE GENOMIC DNA]</scope>
    <source>
        <strain evidence="3">TX430BB</strain>
    </source>
</reference>
<dbReference type="AlphaFoldDB" id="A0A066WTX1"/>
<organism evidence="2 3">
    <name type="scientific">Colletotrichum sublineola</name>
    <name type="common">Sorghum anthracnose fungus</name>
    <dbReference type="NCBI Taxonomy" id="1173701"/>
    <lineage>
        <taxon>Eukaryota</taxon>
        <taxon>Fungi</taxon>
        <taxon>Dikarya</taxon>
        <taxon>Ascomycota</taxon>
        <taxon>Pezizomycotina</taxon>
        <taxon>Sordariomycetes</taxon>
        <taxon>Hypocreomycetidae</taxon>
        <taxon>Glomerellales</taxon>
        <taxon>Glomerellaceae</taxon>
        <taxon>Colletotrichum</taxon>
        <taxon>Colletotrichum graminicola species complex</taxon>
    </lineage>
</organism>
<dbReference type="eggNOG" id="ENOG502SICY">
    <property type="taxonomic scope" value="Eukaryota"/>
</dbReference>
<gene>
    <name evidence="2" type="ORF">CSUB01_03503</name>
</gene>
<protein>
    <submittedName>
        <fullName evidence="2">Putative heterokaryon incompatibility protein</fullName>
    </submittedName>
</protein>